<keyword evidence="2" id="KW-1185">Reference proteome</keyword>
<reference evidence="1 2" key="1">
    <citation type="submission" date="2022-06" db="EMBL/GenBank/DDBJ databases">
        <title>Genomic Encyclopedia of Archaeal and Bacterial Type Strains, Phase II (KMG-II): from individual species to whole genera.</title>
        <authorList>
            <person name="Goeker M."/>
        </authorList>
    </citation>
    <scope>NUCLEOTIDE SEQUENCE [LARGE SCALE GENOMIC DNA]</scope>
    <source>
        <strain evidence="1 2">DSM 44255</strain>
    </source>
</reference>
<protein>
    <recommendedName>
        <fullName evidence="3">Tetratricopeptide repeat protein</fullName>
    </recommendedName>
</protein>
<dbReference type="RefSeq" id="WP_253887775.1">
    <property type="nucleotide sequence ID" value="NZ_BAAAVB010000013.1"/>
</dbReference>
<evidence type="ECO:0000313" key="2">
    <source>
        <dbReference type="Proteomes" id="UP001205185"/>
    </source>
</evidence>
<organism evidence="1 2">
    <name type="scientific">Actinokineospora diospyrosa</name>
    <dbReference type="NCBI Taxonomy" id="103728"/>
    <lineage>
        <taxon>Bacteria</taxon>
        <taxon>Bacillati</taxon>
        <taxon>Actinomycetota</taxon>
        <taxon>Actinomycetes</taxon>
        <taxon>Pseudonocardiales</taxon>
        <taxon>Pseudonocardiaceae</taxon>
        <taxon>Actinokineospora</taxon>
    </lineage>
</organism>
<evidence type="ECO:0000313" key="1">
    <source>
        <dbReference type="EMBL" id="MCP2270803.1"/>
    </source>
</evidence>
<accession>A0ABT1IDV6</accession>
<dbReference type="Proteomes" id="UP001205185">
    <property type="component" value="Unassembled WGS sequence"/>
</dbReference>
<comment type="caution">
    <text evidence="1">The sequence shown here is derived from an EMBL/GenBank/DDBJ whole genome shotgun (WGS) entry which is preliminary data.</text>
</comment>
<gene>
    <name evidence="1" type="ORF">LV75_003315</name>
</gene>
<dbReference type="EMBL" id="JAMTCO010000008">
    <property type="protein sequence ID" value="MCP2270803.1"/>
    <property type="molecule type" value="Genomic_DNA"/>
</dbReference>
<proteinExistence type="predicted"/>
<name>A0ABT1IDV6_9PSEU</name>
<sequence length="739" mass="81962">MDIHRAITVDRDLPDLPTYLRRRHDDELAAALDEARSTFIVLTGTSCTGKTRALFEAILSHDELRTWSLVYPRTPGDLLAVAATRPRQGTILWLNETQNHFAGQRGSEAAAALRRILESDDPPIAVGTLWPQHWSRLESDNSSVSGLLTHKTTRVRVADRFSVAEQGAGAALDLRLSIAASKSGPDRAVIQTLTGGPALVESFEHPDDVEDRFATAIMSAAMDAKRFTFRSLYTSAFLEHAGAGYLLGSDRIDPPADWFILGLRRATRPSRFGITALRGRRSAPGPGPADGFELHDYLDQHGLMAREVVTLPDSLWAALAAHTTDPRERLRLVRPALDRMRYDSARSLYGSANDCSVWENLRLMDALIDHGWIAELRAALNRVPDRQLRVWFGDPVMFALRRLEDQRRWHDLEACLRLFARKQIEVEWVYVTLTKVLVRWGRVEEAKALVHEHPSERARSVLVSALASDDNAAEAASFDSGLDNMDWYASHLASLGDIEGLRQSSLVGACEPLFDLRLQRGDVAGALEALMPVPDWPSLSARRIRRWRNRMADKASAALVAFEGLDWAIEQVWNVRNFDATIKVGSGDHLPGVLLVLLADLLAAAGRWDDALDLIGAAPDAHAAWQARQLAKAGRLDRLRALAEGGDVEAKQVLVDLLLSRGEVDDALALLRSDGFQRATVLTKHKRFDELRRRAVVGDEWCCRELVALAQQGRLPDGQVLLQHGLRSDGRAAWPDETG</sequence>
<evidence type="ECO:0008006" key="3">
    <source>
        <dbReference type="Google" id="ProtNLM"/>
    </source>
</evidence>